<dbReference type="AlphaFoldDB" id="A0A0G1TUT9"/>
<accession>A0A0G1TUT9</accession>
<reference evidence="2 3" key="1">
    <citation type="journal article" date="2015" name="Nature">
        <title>rRNA introns, odd ribosomes, and small enigmatic genomes across a large radiation of phyla.</title>
        <authorList>
            <person name="Brown C.T."/>
            <person name="Hug L.A."/>
            <person name="Thomas B.C."/>
            <person name="Sharon I."/>
            <person name="Castelle C.J."/>
            <person name="Singh A."/>
            <person name="Wilkins M.J."/>
            <person name="Williams K.H."/>
            <person name="Banfield J.F."/>
        </authorList>
    </citation>
    <scope>NUCLEOTIDE SEQUENCE [LARGE SCALE GENOMIC DNA]</scope>
</reference>
<gene>
    <name evidence="2" type="ORF">UY16_C0074G0002</name>
</gene>
<feature type="domain" description="RNase H type-1" evidence="1">
    <location>
        <begin position="24"/>
        <end position="89"/>
    </location>
</feature>
<protein>
    <submittedName>
        <fullName evidence="2">Ribonuclease H</fullName>
    </submittedName>
</protein>
<dbReference type="EMBL" id="LCOY01000074">
    <property type="protein sequence ID" value="KKU85597.1"/>
    <property type="molecule type" value="Genomic_DNA"/>
</dbReference>
<evidence type="ECO:0000259" key="1">
    <source>
        <dbReference type="Pfam" id="PF13456"/>
    </source>
</evidence>
<dbReference type="Pfam" id="PF13456">
    <property type="entry name" value="RVT_3"/>
    <property type="match status" value="1"/>
</dbReference>
<organism evidence="2 3">
    <name type="scientific">Candidatus Gottesmanbacteria bacterium GW2011_GWA2_47_9</name>
    <dbReference type="NCBI Taxonomy" id="1618445"/>
    <lineage>
        <taxon>Bacteria</taxon>
        <taxon>Candidatus Gottesmaniibacteriota</taxon>
    </lineage>
</organism>
<dbReference type="Proteomes" id="UP000034739">
    <property type="component" value="Unassembled WGS sequence"/>
</dbReference>
<sequence>MSVCQCVSVSIKDKVLSIKENTEKREIEFYLDSTLVVNQLNGLFKVKDGRLQELLMGVRQLEQEVGGVIRYQYVPREQNTRADFLVNQALDQ</sequence>
<dbReference type="InterPro" id="IPR036397">
    <property type="entry name" value="RNaseH_sf"/>
</dbReference>
<name>A0A0G1TUT9_9BACT</name>
<proteinExistence type="predicted"/>
<comment type="caution">
    <text evidence="2">The sequence shown here is derived from an EMBL/GenBank/DDBJ whole genome shotgun (WGS) entry which is preliminary data.</text>
</comment>
<dbReference type="Gene3D" id="3.30.420.10">
    <property type="entry name" value="Ribonuclease H-like superfamily/Ribonuclease H"/>
    <property type="match status" value="1"/>
</dbReference>
<dbReference type="GO" id="GO:0004523">
    <property type="term" value="F:RNA-DNA hybrid ribonuclease activity"/>
    <property type="evidence" value="ECO:0007669"/>
    <property type="project" value="InterPro"/>
</dbReference>
<evidence type="ECO:0000313" key="3">
    <source>
        <dbReference type="Proteomes" id="UP000034739"/>
    </source>
</evidence>
<dbReference type="SUPFAM" id="SSF53098">
    <property type="entry name" value="Ribonuclease H-like"/>
    <property type="match status" value="1"/>
</dbReference>
<dbReference type="GO" id="GO:0003676">
    <property type="term" value="F:nucleic acid binding"/>
    <property type="evidence" value="ECO:0007669"/>
    <property type="project" value="InterPro"/>
</dbReference>
<dbReference type="InterPro" id="IPR002156">
    <property type="entry name" value="RNaseH_domain"/>
</dbReference>
<evidence type="ECO:0000313" key="2">
    <source>
        <dbReference type="EMBL" id="KKU85597.1"/>
    </source>
</evidence>
<dbReference type="InterPro" id="IPR012337">
    <property type="entry name" value="RNaseH-like_sf"/>
</dbReference>